<accession>A0A811XYB9</accession>
<dbReference type="AlphaFoldDB" id="A0A811XYB9"/>
<name>A0A811XYB9_NYCPR</name>
<dbReference type="EMBL" id="CAJHUB010000653">
    <property type="protein sequence ID" value="CAD7669568.1"/>
    <property type="molecule type" value="Genomic_DNA"/>
</dbReference>
<feature type="region of interest" description="Disordered" evidence="1">
    <location>
        <begin position="54"/>
        <end position="106"/>
    </location>
</feature>
<sequence>MAVPQNTLQGTDSEEGSSSGKRKGPSFCYELPSSPVLRLYDEVGASCWLARQDQEPPVPDEPASSLGLNFPALRSQAPSPRPGGRGTGRQGLLFTPGPSPSPLDGAKIRNPALRSLLIPSDPALRPLRCHPRRDQRLPAARAWRLPGRSGCQPAGLLEFSLPLAFSRCPWPVPAPTKRNQVKLQSGVYPHLTLPSPCLPATSEMPPLPPTRPLSSSSRKAPWSSPSIWPPQPLTSGSDYPLLCTSVCQLDPKLHWQGLVIRWAVAIFKIKIGTCAPTRIYFCCVPHLFEQSSEV</sequence>
<evidence type="ECO:0000313" key="2">
    <source>
        <dbReference type="EMBL" id="CAD7669568.1"/>
    </source>
</evidence>
<reference evidence="2" key="1">
    <citation type="submission" date="2020-12" db="EMBL/GenBank/DDBJ databases">
        <authorList>
            <consortium name="Molecular Ecology Group"/>
        </authorList>
    </citation>
    <scope>NUCLEOTIDE SEQUENCE</scope>
    <source>
        <strain evidence="2">TBG_1078</strain>
    </source>
</reference>
<keyword evidence="3" id="KW-1185">Reference proteome</keyword>
<feature type="compositionally biased region" description="Polar residues" evidence="1">
    <location>
        <begin position="1"/>
        <end position="11"/>
    </location>
</feature>
<comment type="caution">
    <text evidence="2">The sequence shown here is derived from an EMBL/GenBank/DDBJ whole genome shotgun (WGS) entry which is preliminary data.</text>
</comment>
<dbReference type="Proteomes" id="UP000645828">
    <property type="component" value="Unassembled WGS sequence"/>
</dbReference>
<gene>
    <name evidence="2" type="ORF">NYPRO_LOCUS2362</name>
</gene>
<organism evidence="2 3">
    <name type="scientific">Nyctereutes procyonoides</name>
    <name type="common">Raccoon dog</name>
    <name type="synonym">Canis procyonoides</name>
    <dbReference type="NCBI Taxonomy" id="34880"/>
    <lineage>
        <taxon>Eukaryota</taxon>
        <taxon>Metazoa</taxon>
        <taxon>Chordata</taxon>
        <taxon>Craniata</taxon>
        <taxon>Vertebrata</taxon>
        <taxon>Euteleostomi</taxon>
        <taxon>Mammalia</taxon>
        <taxon>Eutheria</taxon>
        <taxon>Laurasiatheria</taxon>
        <taxon>Carnivora</taxon>
        <taxon>Caniformia</taxon>
        <taxon>Canidae</taxon>
        <taxon>Nyctereutes</taxon>
    </lineage>
</organism>
<feature type="region of interest" description="Disordered" evidence="1">
    <location>
        <begin position="204"/>
        <end position="224"/>
    </location>
</feature>
<evidence type="ECO:0000313" key="3">
    <source>
        <dbReference type="Proteomes" id="UP000645828"/>
    </source>
</evidence>
<proteinExistence type="predicted"/>
<evidence type="ECO:0000256" key="1">
    <source>
        <dbReference type="SAM" id="MobiDB-lite"/>
    </source>
</evidence>
<feature type="region of interest" description="Disordered" evidence="1">
    <location>
        <begin position="1"/>
        <end position="27"/>
    </location>
</feature>
<protein>
    <submittedName>
        <fullName evidence="2">(raccoon dog) hypothetical protein</fullName>
    </submittedName>
</protein>
<feature type="compositionally biased region" description="Low complexity" evidence="1">
    <location>
        <begin position="212"/>
        <end position="224"/>
    </location>
</feature>